<proteinExistence type="predicted"/>
<dbReference type="AlphaFoldDB" id="A0A9W6TEE7"/>
<feature type="compositionally biased region" description="Polar residues" evidence="1">
    <location>
        <begin position="1"/>
        <end position="13"/>
    </location>
</feature>
<feature type="compositionally biased region" description="Polar residues" evidence="1">
    <location>
        <begin position="188"/>
        <end position="199"/>
    </location>
</feature>
<evidence type="ECO:0000313" key="2">
    <source>
        <dbReference type="EMBL" id="GMF11576.1"/>
    </source>
</evidence>
<protein>
    <submittedName>
        <fullName evidence="2">Unnamed protein product</fullName>
    </submittedName>
</protein>
<feature type="region of interest" description="Disordered" evidence="1">
    <location>
        <begin position="547"/>
        <end position="569"/>
    </location>
</feature>
<reference evidence="2" key="1">
    <citation type="submission" date="2023-04" db="EMBL/GenBank/DDBJ databases">
        <title>Phytophthora lilii NBRC 32176.</title>
        <authorList>
            <person name="Ichikawa N."/>
            <person name="Sato H."/>
            <person name="Tonouchi N."/>
        </authorList>
    </citation>
    <scope>NUCLEOTIDE SEQUENCE</scope>
    <source>
        <strain evidence="2">NBRC 32176</strain>
    </source>
</reference>
<dbReference type="OrthoDB" id="114040at2759"/>
<sequence>MPTQLTRQAVTSFRHQDAKSIDQSRRREMVCNLLTQIYRLAERTRAAKSSSRRQASSADRDEDLETEDSISLIELIQASYSVFERYGIGPPDDAVYHRYLLSLSINPERDWRKKILNFDLGSQPRVKRLCWAAGHRHGSASKTANEHTDTKNVKVPVVAVDSVSHTLDDQRRRRSDSKQSLVRRASLLSESSTPTQTYDSHFGSKHQQLDHFGDMLSLDSPIQRIPVENDKRRRRAFKAAVVMSKTLQNPIVNDYKVPTSLASAPNIVNSDAEDQRQSSNGDISFSSAGRASGKRIERMAAGERQLQMITTSIEQWRATQAVKQLVIQDKLQDHNSRQQQLILPLCIRAVFHWVTMCLPEKIDFRTTESPRTLPLCVLRRISVDVIVLKQSAKRVWVWQMKTLMQEWRQDARATKAFRVRMIIKQRAAVLETAFQCIQHWRLFTETRKCSADREQWIAQRCSRSRLRICLHHWHKAFQSRQQQHLIDKRHTSLAKEHGDSQCDSMSRLSVLFSPVIENISAMATACGKESRNAFCLLAVPESAQTQRASASLENAGDEHEYTTQQTTSS</sequence>
<accession>A0A9W6TEE7</accession>
<comment type="caution">
    <text evidence="2">The sequence shown here is derived from an EMBL/GenBank/DDBJ whole genome shotgun (WGS) entry which is preliminary data.</text>
</comment>
<evidence type="ECO:0000256" key="1">
    <source>
        <dbReference type="SAM" id="MobiDB-lite"/>
    </source>
</evidence>
<name>A0A9W6TEE7_9STRA</name>
<gene>
    <name evidence="2" type="ORF">Plil01_000226500</name>
</gene>
<feature type="region of interest" description="Disordered" evidence="1">
    <location>
        <begin position="1"/>
        <end position="21"/>
    </location>
</feature>
<organism evidence="2 3">
    <name type="scientific">Phytophthora lilii</name>
    <dbReference type="NCBI Taxonomy" id="2077276"/>
    <lineage>
        <taxon>Eukaryota</taxon>
        <taxon>Sar</taxon>
        <taxon>Stramenopiles</taxon>
        <taxon>Oomycota</taxon>
        <taxon>Peronosporomycetes</taxon>
        <taxon>Peronosporales</taxon>
        <taxon>Peronosporaceae</taxon>
        <taxon>Phytophthora</taxon>
    </lineage>
</organism>
<dbReference type="EMBL" id="BSXW01000080">
    <property type="protein sequence ID" value="GMF11576.1"/>
    <property type="molecule type" value="Genomic_DNA"/>
</dbReference>
<evidence type="ECO:0000313" key="3">
    <source>
        <dbReference type="Proteomes" id="UP001165083"/>
    </source>
</evidence>
<keyword evidence="3" id="KW-1185">Reference proteome</keyword>
<feature type="compositionally biased region" description="Polar residues" evidence="1">
    <location>
        <begin position="277"/>
        <end position="289"/>
    </location>
</feature>
<feature type="region of interest" description="Disordered" evidence="1">
    <location>
        <begin position="164"/>
        <end position="206"/>
    </location>
</feature>
<dbReference type="Proteomes" id="UP001165083">
    <property type="component" value="Unassembled WGS sequence"/>
</dbReference>
<feature type="region of interest" description="Disordered" evidence="1">
    <location>
        <begin position="267"/>
        <end position="291"/>
    </location>
</feature>